<evidence type="ECO:0000259" key="3">
    <source>
        <dbReference type="PROSITE" id="PS51126"/>
    </source>
</evidence>
<feature type="region of interest" description="Disordered" evidence="2">
    <location>
        <begin position="330"/>
        <end position="351"/>
    </location>
</feature>
<evidence type="ECO:0000256" key="2">
    <source>
        <dbReference type="SAM" id="MobiDB-lite"/>
    </source>
</evidence>
<dbReference type="GeneID" id="37021115"/>
<dbReference type="AlphaFoldDB" id="A0A316V627"/>
<proteinExistence type="predicted"/>
<dbReference type="EMBL" id="KZ819605">
    <property type="protein sequence ID" value="PWN32478.1"/>
    <property type="molecule type" value="Genomic_DNA"/>
</dbReference>
<dbReference type="SUPFAM" id="SSF48403">
    <property type="entry name" value="Ankyrin repeat"/>
    <property type="match status" value="1"/>
</dbReference>
<dbReference type="PROSITE" id="PS50088">
    <property type="entry name" value="ANK_REPEAT"/>
    <property type="match status" value="2"/>
</dbReference>
<feature type="region of interest" description="Disordered" evidence="2">
    <location>
        <begin position="235"/>
        <end position="280"/>
    </location>
</feature>
<gene>
    <name evidence="4" type="ORF">FA14DRAFT_161899</name>
</gene>
<feature type="repeat" description="ANK" evidence="1">
    <location>
        <begin position="145"/>
        <end position="177"/>
    </location>
</feature>
<dbReference type="InterPro" id="IPR052072">
    <property type="entry name" value="Vascular_dev_regulator"/>
</dbReference>
<feature type="compositionally biased region" description="Polar residues" evidence="2">
    <location>
        <begin position="613"/>
        <end position="636"/>
    </location>
</feature>
<dbReference type="InterPro" id="IPR002710">
    <property type="entry name" value="Dilute_dom"/>
</dbReference>
<dbReference type="GO" id="GO:0051020">
    <property type="term" value="F:GTPase binding"/>
    <property type="evidence" value="ECO:0007669"/>
    <property type="project" value="TreeGrafter"/>
</dbReference>
<dbReference type="STRING" id="1280837.A0A316V627"/>
<organism evidence="4 5">
    <name type="scientific">Meira miltonrushii</name>
    <dbReference type="NCBI Taxonomy" id="1280837"/>
    <lineage>
        <taxon>Eukaryota</taxon>
        <taxon>Fungi</taxon>
        <taxon>Dikarya</taxon>
        <taxon>Basidiomycota</taxon>
        <taxon>Ustilaginomycotina</taxon>
        <taxon>Exobasidiomycetes</taxon>
        <taxon>Exobasidiales</taxon>
        <taxon>Brachybasidiaceae</taxon>
        <taxon>Meira</taxon>
    </lineage>
</organism>
<name>A0A316V627_9BASI</name>
<dbReference type="RefSeq" id="XP_025352780.1">
    <property type="nucleotide sequence ID" value="XM_025499334.1"/>
</dbReference>
<evidence type="ECO:0000313" key="5">
    <source>
        <dbReference type="Proteomes" id="UP000245771"/>
    </source>
</evidence>
<accession>A0A316V627</accession>
<dbReference type="Pfam" id="PF12796">
    <property type="entry name" value="Ank_2"/>
    <property type="match status" value="1"/>
</dbReference>
<dbReference type="SMART" id="SM00248">
    <property type="entry name" value="ANK"/>
    <property type="match status" value="2"/>
</dbReference>
<dbReference type="InterPro" id="IPR002110">
    <property type="entry name" value="Ankyrin_rpt"/>
</dbReference>
<evidence type="ECO:0000313" key="4">
    <source>
        <dbReference type="EMBL" id="PWN32478.1"/>
    </source>
</evidence>
<feature type="compositionally biased region" description="Low complexity" evidence="2">
    <location>
        <begin position="268"/>
        <end position="278"/>
    </location>
</feature>
<dbReference type="Gene3D" id="1.25.40.20">
    <property type="entry name" value="Ankyrin repeat-containing domain"/>
    <property type="match status" value="1"/>
</dbReference>
<feature type="repeat" description="ANK" evidence="1">
    <location>
        <begin position="112"/>
        <end position="144"/>
    </location>
</feature>
<sequence>MAESIGGAIRLQEDEDQASTSTLTAYATILDPLQELCPSLEATKALCSKPSSEIPGGEALRRSKIQNAILKAASSGDNDLLLWICSQIQASRLQQNLPAFNGFDWATIRDEDAIGPVNLATSMGHADAVRTLIQAGAEINERDSSGWTPLMFAINNANLPLVSFLLSHGADSEAKTSKGVSCEDFILSAPTPAEGSTAEGEDRQLISDLIFEHQRASHLEREQTSNLQQRLRSLSVRSDGDSIRQSPFQQTPLSEESRSPGKQSFIASSIGGHSRSSSTTMRRLVGHAERTQIAETELRARELGEGRRRALLDVAVMLQVEYQDLLGEQPTLANPTDRQAKKRKGKPVHSGLASGCGAIEVGADPLSNEFDFESVRADQMLVFGEKHVDAILNYIVKQAKPIRAPWTSRSKPANVMYLCLRYASFMADEDLQEELLFGFVNAVEAVLYAKPTELTYLAFWLHNAVLLLHYLQKDATLATIAAGEEYRSILAELVNEIYIFIVRDVERRIDKVLDSAILEHESIPSLDGEEIRYENEWSILKTLKGSVRGFTGSAGSSPAGKKRRPLSQIFAAANTPEAGSPRSAANIPTSSPASVSRDGSMRAKQDNAKMAFSPSSPSKLGSRPTSLAKTSNLGKNSSPSDSSASDLMTKPSPRTITTMLTSVLHVLQLYEINPCIIVQALSQILFWVGCETFNRIMVNKKFICKNKAMQIRLNISGLEDWVKTNALPGTLISHHFAKVNQLVTWILCQSSLTDFDGLIATLQGLKSLNPLQLKHIIGEYRYEIGEHKMKLECVQYLDQLEKDWQRGRIEAARAKVSAEKEIKPTHGRSGTATQSDPDGMHRSESFMQETEACHSPDGMELDGDSTTMDISAEETPEGRAAREIQREIDSLFLTGRTINDYVPRLASISNENSNGDVRTATYELELNSREMLPFALPSQAETLVVSPGDAFGFGRGHFMHTGTPSLKSMRTDSLVPSPCPSPSLRLGSTGAPSSRSSSPLKGVSSAASRSIGKGPGGLGLGIQNGENNDQNDDTLSITASSHLSAASSSSVASSTLFPQGKGFTAGAYWQPVPVLPEGVLESLNKLMQ</sequence>
<feature type="compositionally biased region" description="Polar residues" evidence="2">
    <location>
        <begin position="243"/>
        <end position="267"/>
    </location>
</feature>
<dbReference type="PANTHER" id="PTHR16027">
    <property type="entry name" value="DILUTE DOMAIN-CONTAINING PROTEIN YPR089W"/>
    <property type="match status" value="1"/>
</dbReference>
<feature type="compositionally biased region" description="Low complexity" evidence="2">
    <location>
        <begin position="637"/>
        <end position="646"/>
    </location>
</feature>
<feature type="domain" description="Dilute" evidence="3">
    <location>
        <begin position="437"/>
        <end position="803"/>
    </location>
</feature>
<dbReference type="InterPro" id="IPR037986">
    <property type="entry name" value="Myo5p-like_CBD_DIL"/>
</dbReference>
<feature type="compositionally biased region" description="Basic and acidic residues" evidence="2">
    <location>
        <begin position="815"/>
        <end position="824"/>
    </location>
</feature>
<dbReference type="PROSITE" id="PS51126">
    <property type="entry name" value="DILUTE"/>
    <property type="match status" value="1"/>
</dbReference>
<evidence type="ECO:0000256" key="1">
    <source>
        <dbReference type="PROSITE-ProRule" id="PRU00023"/>
    </source>
</evidence>
<keyword evidence="1" id="KW-0040">ANK repeat</keyword>
<protein>
    <recommendedName>
        <fullName evidence="3">Dilute domain-containing protein</fullName>
    </recommendedName>
</protein>
<dbReference type="PANTHER" id="PTHR16027:SF6">
    <property type="entry name" value="DILUTE DOMAIN-CONTAINING PROTEIN"/>
    <property type="match status" value="1"/>
</dbReference>
<dbReference type="PROSITE" id="PS50297">
    <property type="entry name" value="ANK_REP_REGION"/>
    <property type="match status" value="2"/>
</dbReference>
<dbReference type="OrthoDB" id="426293at2759"/>
<dbReference type="SMART" id="SM01132">
    <property type="entry name" value="DIL"/>
    <property type="match status" value="1"/>
</dbReference>
<feature type="region of interest" description="Disordered" evidence="2">
    <location>
        <begin position="962"/>
        <end position="1034"/>
    </location>
</feature>
<dbReference type="InParanoid" id="A0A316V627"/>
<feature type="region of interest" description="Disordered" evidence="2">
    <location>
        <begin position="574"/>
        <end position="650"/>
    </location>
</feature>
<feature type="compositionally biased region" description="Gly residues" evidence="2">
    <location>
        <begin position="1013"/>
        <end position="1022"/>
    </location>
</feature>
<dbReference type="Proteomes" id="UP000245771">
    <property type="component" value="Unassembled WGS sequence"/>
</dbReference>
<dbReference type="InterPro" id="IPR036770">
    <property type="entry name" value="Ankyrin_rpt-contain_sf"/>
</dbReference>
<reference evidence="4 5" key="1">
    <citation type="journal article" date="2018" name="Mol. Biol. Evol.">
        <title>Broad Genomic Sampling Reveals a Smut Pathogenic Ancestry of the Fungal Clade Ustilaginomycotina.</title>
        <authorList>
            <person name="Kijpornyongpan T."/>
            <person name="Mondo S.J."/>
            <person name="Barry K."/>
            <person name="Sandor L."/>
            <person name="Lee J."/>
            <person name="Lipzen A."/>
            <person name="Pangilinan J."/>
            <person name="LaButti K."/>
            <person name="Hainaut M."/>
            <person name="Henrissat B."/>
            <person name="Grigoriev I.V."/>
            <person name="Spatafora J.W."/>
            <person name="Aime M.C."/>
        </authorList>
    </citation>
    <scope>NUCLEOTIDE SEQUENCE [LARGE SCALE GENOMIC DNA]</scope>
    <source>
        <strain evidence="4 5">MCA 3882</strain>
    </source>
</reference>
<dbReference type="Pfam" id="PF01843">
    <property type="entry name" value="DIL"/>
    <property type="match status" value="1"/>
</dbReference>
<keyword evidence="5" id="KW-1185">Reference proteome</keyword>
<dbReference type="CDD" id="cd15473">
    <property type="entry name" value="Myo5p-like_CBD_DIL_ANK"/>
    <property type="match status" value="1"/>
</dbReference>
<feature type="compositionally biased region" description="Low complexity" evidence="2">
    <location>
        <begin position="982"/>
        <end position="1005"/>
    </location>
</feature>
<feature type="region of interest" description="Disordered" evidence="2">
    <location>
        <begin position="815"/>
        <end position="842"/>
    </location>
</feature>